<evidence type="ECO:0000313" key="3">
    <source>
        <dbReference type="Proteomes" id="UP000230233"/>
    </source>
</evidence>
<keyword evidence="3" id="KW-1185">Reference proteome</keyword>
<dbReference type="EMBL" id="PDUG01000001">
    <property type="protein sequence ID" value="PIC54227.1"/>
    <property type="molecule type" value="Genomic_DNA"/>
</dbReference>
<evidence type="ECO:0000313" key="2">
    <source>
        <dbReference type="EMBL" id="PIC54227.1"/>
    </source>
</evidence>
<comment type="caution">
    <text evidence="2">The sequence shown here is derived from an EMBL/GenBank/DDBJ whole genome shotgun (WGS) entry which is preliminary data.</text>
</comment>
<dbReference type="Proteomes" id="UP000230233">
    <property type="component" value="Chromosome I"/>
</dbReference>
<name>A0A2G5VRG8_9PELO</name>
<dbReference type="AlphaFoldDB" id="A0A2G5VRG8"/>
<feature type="region of interest" description="Disordered" evidence="1">
    <location>
        <begin position="1"/>
        <end position="36"/>
    </location>
</feature>
<gene>
    <name evidence="2" type="primary">Cnig_chr_I.g3563</name>
    <name evidence="2" type="ORF">B9Z55_003563</name>
</gene>
<organism evidence="2 3">
    <name type="scientific">Caenorhabditis nigoni</name>
    <dbReference type="NCBI Taxonomy" id="1611254"/>
    <lineage>
        <taxon>Eukaryota</taxon>
        <taxon>Metazoa</taxon>
        <taxon>Ecdysozoa</taxon>
        <taxon>Nematoda</taxon>
        <taxon>Chromadorea</taxon>
        <taxon>Rhabditida</taxon>
        <taxon>Rhabditina</taxon>
        <taxon>Rhabditomorpha</taxon>
        <taxon>Rhabditoidea</taxon>
        <taxon>Rhabditidae</taxon>
        <taxon>Peloderinae</taxon>
        <taxon>Caenorhabditis</taxon>
    </lineage>
</organism>
<evidence type="ECO:0000256" key="1">
    <source>
        <dbReference type="SAM" id="MobiDB-lite"/>
    </source>
</evidence>
<sequence length="66" mass="7736">MRMIKNCSKFKYRRRPPAASQRKLGPPTRPSGGAGERAWCEKYFPNTTLPYLKFRSLIMPRPLSFF</sequence>
<accession>A0A2G5VRG8</accession>
<proteinExistence type="predicted"/>
<protein>
    <submittedName>
        <fullName evidence="2">Uncharacterized protein</fullName>
    </submittedName>
</protein>
<reference evidence="3" key="1">
    <citation type="submission" date="2017-10" db="EMBL/GenBank/DDBJ databases">
        <title>Rapid genome shrinkage in a self-fertile nematode reveals novel sperm competition proteins.</title>
        <authorList>
            <person name="Yin D."/>
            <person name="Schwarz E.M."/>
            <person name="Thomas C.G."/>
            <person name="Felde R.L."/>
            <person name="Korf I.F."/>
            <person name="Cutter A.D."/>
            <person name="Schartner C.M."/>
            <person name="Ralston E.J."/>
            <person name="Meyer B.J."/>
            <person name="Haag E.S."/>
        </authorList>
    </citation>
    <scope>NUCLEOTIDE SEQUENCE [LARGE SCALE GENOMIC DNA]</scope>
    <source>
        <strain evidence="3">JU1422</strain>
    </source>
</reference>